<dbReference type="AlphaFoldDB" id="A0A6N7UTK1"/>
<evidence type="ECO:0000313" key="1">
    <source>
        <dbReference type="EMBL" id="MSR94257.1"/>
    </source>
</evidence>
<evidence type="ECO:0000313" key="2">
    <source>
        <dbReference type="EMBL" id="MSR94861.1"/>
    </source>
</evidence>
<reference evidence="2 3" key="1">
    <citation type="submission" date="2019-08" db="EMBL/GenBank/DDBJ databases">
        <title>In-depth cultivation of the pig gut microbiome towards novel bacterial diversity and tailored functional studies.</title>
        <authorList>
            <person name="Wylensek D."/>
            <person name="Hitch T.C.A."/>
            <person name="Clavel T."/>
        </authorList>
    </citation>
    <scope>NUCLEOTIDE SEQUENCE [LARGE SCALE GENOMIC DNA]</scope>
    <source>
        <strain evidence="2 3">68-1-5</strain>
    </source>
</reference>
<dbReference type="PROSITE" id="PS51273">
    <property type="entry name" value="GATASE_TYPE_1"/>
    <property type="match status" value="1"/>
</dbReference>
<dbReference type="GO" id="GO:0006598">
    <property type="term" value="P:polyamine catabolic process"/>
    <property type="evidence" value="ECO:0007669"/>
    <property type="project" value="TreeGrafter"/>
</dbReference>
<dbReference type="GO" id="GO:0005829">
    <property type="term" value="C:cytosol"/>
    <property type="evidence" value="ECO:0007669"/>
    <property type="project" value="TreeGrafter"/>
</dbReference>
<keyword evidence="3" id="KW-1185">Reference proteome</keyword>
<dbReference type="InterPro" id="IPR044668">
    <property type="entry name" value="PuuD-like"/>
</dbReference>
<accession>A0A6N7UTK1</accession>
<protein>
    <submittedName>
        <fullName evidence="2">Gamma-glutamyl-gamma-aminobutyrate hydrolase family protein</fullName>
    </submittedName>
</protein>
<comment type="caution">
    <text evidence="2">The sequence shown here is derived from an EMBL/GenBank/DDBJ whole genome shotgun (WGS) entry which is preliminary data.</text>
</comment>
<dbReference type="Pfam" id="PF07722">
    <property type="entry name" value="Peptidase_C26"/>
    <property type="match status" value="1"/>
</dbReference>
<dbReference type="Proteomes" id="UP000434409">
    <property type="component" value="Unassembled WGS sequence"/>
</dbReference>
<sequence length="238" mass="26406">MRPIIGISTSIIIDSGGMFPGYHRSYVNRDYVKGVLAAGGVPVMLPMTDDKEAVEAALSLCDGLILSGGQDVNPLCYNQEPHKTLGEVCPERDAFDLDLYRLAREKDMPVLGICRGSQIIAVAEGGTLYQDLSLAETSLKHSQGHSPAMPSHHIHVEEGSKLFDIVKERRICVNSFHHQVINTPGDRMRVTARADDNIIEAIEHKDAKFVLAVQWHPEMMHASDEHMLHIFKALIHHC</sequence>
<dbReference type="EMBL" id="VULY01000024">
    <property type="protein sequence ID" value="MSR94861.1"/>
    <property type="molecule type" value="Genomic_DNA"/>
</dbReference>
<dbReference type="RefSeq" id="WP_154477781.1">
    <property type="nucleotide sequence ID" value="NZ_VULY01000018.1"/>
</dbReference>
<dbReference type="InterPro" id="IPR029062">
    <property type="entry name" value="Class_I_gatase-like"/>
</dbReference>
<keyword evidence="2" id="KW-0378">Hydrolase</keyword>
<dbReference type="FunFam" id="3.40.50.880:FF:000030">
    <property type="entry name" value="Gamma-glutamyl-gamma-aminobutyrate hydrolase PuuD"/>
    <property type="match status" value="1"/>
</dbReference>
<dbReference type="CDD" id="cd01745">
    <property type="entry name" value="GATase1_2"/>
    <property type="match status" value="1"/>
</dbReference>
<dbReference type="GO" id="GO:0033969">
    <property type="term" value="F:gamma-glutamyl-gamma-aminobutyrate hydrolase activity"/>
    <property type="evidence" value="ECO:0007669"/>
    <property type="project" value="TreeGrafter"/>
</dbReference>
<organism evidence="2 3">
    <name type="scientific">Suipraeoptans intestinalis</name>
    <dbReference type="NCBI Taxonomy" id="2606628"/>
    <lineage>
        <taxon>Bacteria</taxon>
        <taxon>Bacillati</taxon>
        <taxon>Bacillota</taxon>
        <taxon>Clostridia</taxon>
        <taxon>Lachnospirales</taxon>
        <taxon>Lachnospiraceae</taxon>
        <taxon>Suipraeoptans</taxon>
    </lineage>
</organism>
<dbReference type="SUPFAM" id="SSF52317">
    <property type="entry name" value="Class I glutamine amidotransferase-like"/>
    <property type="match status" value="1"/>
</dbReference>
<dbReference type="InterPro" id="IPR011697">
    <property type="entry name" value="Peptidase_C26"/>
</dbReference>
<dbReference type="PANTHER" id="PTHR43235">
    <property type="entry name" value="GLUTAMINE AMIDOTRANSFERASE PB2B2.05-RELATED"/>
    <property type="match status" value="1"/>
</dbReference>
<evidence type="ECO:0000313" key="3">
    <source>
        <dbReference type="Proteomes" id="UP000434409"/>
    </source>
</evidence>
<dbReference type="EMBL" id="VULY01000018">
    <property type="protein sequence ID" value="MSR94257.1"/>
    <property type="molecule type" value="Genomic_DNA"/>
</dbReference>
<dbReference type="PANTHER" id="PTHR43235:SF1">
    <property type="entry name" value="GLUTAMINE AMIDOTRANSFERASE PB2B2.05-RELATED"/>
    <property type="match status" value="1"/>
</dbReference>
<name>A0A6N7UTK1_9FIRM</name>
<gene>
    <name evidence="1" type="ORF">FYJ34_08300</name>
    <name evidence="2" type="ORF">FYJ34_11535</name>
</gene>
<proteinExistence type="predicted"/>
<dbReference type="Gene3D" id="3.40.50.880">
    <property type="match status" value="1"/>
</dbReference>